<keyword evidence="2" id="KW-1185">Reference proteome</keyword>
<reference evidence="1" key="2">
    <citation type="journal article" date="2022" name="Nat. Microbiol.">
        <title>RNA viromes from terrestrial sites across China expand environmental viral diversity.</title>
        <authorList>
            <person name="Chiapello M."/>
            <person name="Rodriguez-Romero J."/>
            <person name="Ayllon M.A."/>
            <person name="Turina M."/>
        </authorList>
    </citation>
    <scope>NUCLEOTIDE SEQUENCE</scope>
    <source>
        <strain evidence="1">346R-k141_489225</strain>
    </source>
</reference>
<proteinExistence type="predicted"/>
<protein>
    <submittedName>
        <fullName evidence="1">Maturation protein</fullName>
    </submittedName>
</protein>
<name>A0ABY3SSE3_9VIRU</name>
<organism evidence="1 2">
    <name type="scientific">Leviviridae sp</name>
    <dbReference type="NCBI Taxonomy" id="2027243"/>
    <lineage>
        <taxon>Viruses</taxon>
        <taxon>Riboviria</taxon>
        <taxon>Orthornavirae</taxon>
        <taxon>Lenarviricota</taxon>
        <taxon>Leviviricetes</taxon>
        <taxon>Norzivirales</taxon>
        <taxon>Fiersviridae</taxon>
    </lineage>
</organism>
<evidence type="ECO:0000313" key="1">
    <source>
        <dbReference type="EMBL" id="UJQ85679.1"/>
    </source>
</evidence>
<accession>A0ABY3SSE3</accession>
<dbReference type="EMBL" id="MZ679745">
    <property type="protein sequence ID" value="UJQ85679.1"/>
    <property type="molecule type" value="Genomic_RNA"/>
</dbReference>
<evidence type="ECO:0000313" key="2">
    <source>
        <dbReference type="Proteomes" id="UP001057811"/>
    </source>
</evidence>
<reference evidence="1" key="1">
    <citation type="submission" date="2021-05" db="EMBL/GenBank/DDBJ databases">
        <authorList>
            <person name="Chen Y.-M."/>
            <person name="Zhang Y.-Z."/>
        </authorList>
    </citation>
    <scope>NUCLEOTIDE SEQUENCE</scope>
    <source>
        <strain evidence="1">346R-k141_489225</strain>
    </source>
</reference>
<dbReference type="Proteomes" id="UP001057811">
    <property type="component" value="Segment"/>
</dbReference>
<sequence>MDHDFALVRYTSEVPPLVTSQDVKMTDVFDYGLIRNWIPDELQSFYGLQANFESFDTPSWGTRPSVIAQRDLWTLFSPIDTLLARTNPSNPSTDLPSFVFEEIGGLPRLLHAKGKRLLRSEKGGKSSTNQLGRKSLKVAADLNLSLQFEWLPLIRDLKNLIDFGAQSSKKLRSIERLVRGKLKTKSILERHSGYVTDDWYNLVVVSDVRALLQDSIDADHSEFWVGPIEYAPLVRVRTVSEGVAWGTVTYAPEYVFADTFRRLNTNERFWLSLRAAYGLTWRNPAALWEIVPWSWLFDWFLQFQDVLQRWNNIIPVEVTALNYMTSQSDYHSFLEIDDDRLSFSPEASIRVDYKNRQVLTPYGVLPNPPNKLSLLDWRQLGLIASIVAQRVL</sequence>